<feature type="domain" description="SpoVT-AbrB" evidence="2">
    <location>
        <begin position="9"/>
        <end position="54"/>
    </location>
</feature>
<protein>
    <recommendedName>
        <fullName evidence="2">SpoVT-AbrB domain-containing protein</fullName>
    </recommendedName>
</protein>
<keyword evidence="1" id="KW-0238">DNA-binding</keyword>
<dbReference type="Proteomes" id="UP000229699">
    <property type="component" value="Unassembled WGS sequence"/>
</dbReference>
<dbReference type="PROSITE" id="PS51740">
    <property type="entry name" value="SPOVT_ABRB"/>
    <property type="match status" value="1"/>
</dbReference>
<evidence type="ECO:0000256" key="1">
    <source>
        <dbReference type="PROSITE-ProRule" id="PRU01076"/>
    </source>
</evidence>
<gene>
    <name evidence="3" type="ORF">COW97_00005</name>
</gene>
<sequence length="98" mass="11597">MQIATNNQEEWLKILSKGMVTLPISWRKELGIEEGKMVRAKIIDNQIIIEPIEKPVLYRTYSQKELQQFLKDDQLPKKLAKRLAKKLEKHKLFHQVNS</sequence>
<dbReference type="SMART" id="SM00966">
    <property type="entry name" value="SpoVT_AbrB"/>
    <property type="match status" value="1"/>
</dbReference>
<accession>A0A2H0C2B5</accession>
<proteinExistence type="predicted"/>
<dbReference type="SUPFAM" id="SSF89447">
    <property type="entry name" value="AbrB/MazE/MraZ-like"/>
    <property type="match status" value="1"/>
</dbReference>
<reference evidence="3 4" key="1">
    <citation type="submission" date="2017-09" db="EMBL/GenBank/DDBJ databases">
        <title>Depth-based differentiation of microbial function through sediment-hosted aquifers and enrichment of novel symbionts in the deep terrestrial subsurface.</title>
        <authorList>
            <person name="Probst A.J."/>
            <person name="Ladd B."/>
            <person name="Jarett J.K."/>
            <person name="Geller-Mcgrath D.E."/>
            <person name="Sieber C.M."/>
            <person name="Emerson J.B."/>
            <person name="Anantharaman K."/>
            <person name="Thomas B.C."/>
            <person name="Malmstrom R."/>
            <person name="Stieglmeier M."/>
            <person name="Klingl A."/>
            <person name="Woyke T."/>
            <person name="Ryan C.M."/>
            <person name="Banfield J.F."/>
        </authorList>
    </citation>
    <scope>NUCLEOTIDE SEQUENCE [LARGE SCALE GENOMIC DNA]</scope>
    <source>
        <strain evidence="3">CG22_combo_CG10-13_8_21_14_all_34_12</strain>
    </source>
</reference>
<dbReference type="GO" id="GO:0003677">
    <property type="term" value="F:DNA binding"/>
    <property type="evidence" value="ECO:0007669"/>
    <property type="project" value="UniProtKB-UniRule"/>
</dbReference>
<comment type="caution">
    <text evidence="3">The sequence shown here is derived from an EMBL/GenBank/DDBJ whole genome shotgun (WGS) entry which is preliminary data.</text>
</comment>
<evidence type="ECO:0000259" key="2">
    <source>
        <dbReference type="PROSITE" id="PS51740"/>
    </source>
</evidence>
<evidence type="ECO:0000313" key="3">
    <source>
        <dbReference type="EMBL" id="PIP63899.1"/>
    </source>
</evidence>
<dbReference type="Pfam" id="PF04014">
    <property type="entry name" value="MazE_antitoxin"/>
    <property type="match status" value="1"/>
</dbReference>
<name>A0A2H0C2B5_9BACT</name>
<dbReference type="AlphaFoldDB" id="A0A2H0C2B5"/>
<dbReference type="InterPro" id="IPR007159">
    <property type="entry name" value="SpoVT-AbrB_dom"/>
</dbReference>
<dbReference type="Gene3D" id="2.10.260.10">
    <property type="match status" value="1"/>
</dbReference>
<organism evidence="3 4">
    <name type="scientific">Candidatus Roizmanbacteria bacterium CG22_combo_CG10-13_8_21_14_all_34_12</name>
    <dbReference type="NCBI Taxonomy" id="1974860"/>
    <lineage>
        <taxon>Bacteria</taxon>
        <taxon>Candidatus Roizmaniibacteriota</taxon>
    </lineage>
</organism>
<dbReference type="InterPro" id="IPR037914">
    <property type="entry name" value="SpoVT-AbrB_sf"/>
</dbReference>
<evidence type="ECO:0000313" key="4">
    <source>
        <dbReference type="Proteomes" id="UP000229699"/>
    </source>
</evidence>
<dbReference type="EMBL" id="PCTC01000001">
    <property type="protein sequence ID" value="PIP63899.1"/>
    <property type="molecule type" value="Genomic_DNA"/>
</dbReference>